<dbReference type="STRING" id="7739.C3ZCA3"/>
<keyword evidence="2" id="KW-0378">Hydrolase</keyword>
<keyword evidence="3" id="KW-0342">GTP-binding</keyword>
<dbReference type="Gene3D" id="1.20.1000.10">
    <property type="entry name" value="Guanylate-binding protein, C-terminal domain"/>
    <property type="match status" value="1"/>
</dbReference>
<dbReference type="PANTHER" id="PTHR10751">
    <property type="entry name" value="GUANYLATE BINDING PROTEIN"/>
    <property type="match status" value="1"/>
</dbReference>
<dbReference type="InterPro" id="IPR030386">
    <property type="entry name" value="G_GB1_RHD3_dom"/>
</dbReference>
<dbReference type="Pfam" id="PF02841">
    <property type="entry name" value="GBP_C"/>
    <property type="match status" value="1"/>
</dbReference>
<dbReference type="InterPro" id="IPR027417">
    <property type="entry name" value="P-loop_NTPase"/>
</dbReference>
<proteinExistence type="inferred from homology"/>
<accession>C3ZCA3</accession>
<gene>
    <name evidence="7" type="ORF">BRAFLDRAFT_75676</name>
</gene>
<comment type="similarity">
    <text evidence="4">Belongs to the TRAFAC class dynamin-like GTPase superfamily. GB1/RHD3 GTPase family.</text>
</comment>
<evidence type="ECO:0000256" key="2">
    <source>
        <dbReference type="ARBA" id="ARBA00022801"/>
    </source>
</evidence>
<dbReference type="SUPFAM" id="SSF52540">
    <property type="entry name" value="P-loop containing nucleoside triphosphate hydrolases"/>
    <property type="match status" value="1"/>
</dbReference>
<dbReference type="Pfam" id="PF02263">
    <property type="entry name" value="GBP"/>
    <property type="match status" value="1"/>
</dbReference>
<dbReference type="EMBL" id="GG666606">
    <property type="protein sequence ID" value="EEN49875.1"/>
    <property type="molecule type" value="Genomic_DNA"/>
</dbReference>
<dbReference type="AlphaFoldDB" id="C3ZCA3"/>
<protein>
    <recommendedName>
        <fullName evidence="6">GB1/RHD3-type G domain-containing protein</fullName>
    </recommendedName>
</protein>
<feature type="domain" description="GB1/RHD3-type G" evidence="6">
    <location>
        <begin position="71"/>
        <end position="304"/>
    </location>
</feature>
<dbReference type="Gene3D" id="3.40.50.300">
    <property type="entry name" value="P-loop containing nucleotide triphosphate hydrolases"/>
    <property type="match status" value="2"/>
</dbReference>
<organism>
    <name type="scientific">Branchiostoma floridae</name>
    <name type="common">Florida lancelet</name>
    <name type="synonym">Amphioxus</name>
    <dbReference type="NCBI Taxonomy" id="7739"/>
    <lineage>
        <taxon>Eukaryota</taxon>
        <taxon>Metazoa</taxon>
        <taxon>Chordata</taxon>
        <taxon>Cephalochordata</taxon>
        <taxon>Leptocardii</taxon>
        <taxon>Amphioxiformes</taxon>
        <taxon>Branchiostomatidae</taxon>
        <taxon>Branchiostoma</taxon>
    </lineage>
</organism>
<dbReference type="eggNOG" id="KOG2037">
    <property type="taxonomic scope" value="Eukaryota"/>
</dbReference>
<dbReference type="InterPro" id="IPR003191">
    <property type="entry name" value="Guanylate-bd/ATL_C"/>
</dbReference>
<keyword evidence="1" id="KW-0547">Nucleotide-binding</keyword>
<dbReference type="InterPro" id="IPR015894">
    <property type="entry name" value="Guanylate-bd_N"/>
</dbReference>
<feature type="region of interest" description="Disordered" evidence="5">
    <location>
        <begin position="609"/>
        <end position="649"/>
    </location>
</feature>
<dbReference type="InParanoid" id="C3ZCA3"/>
<evidence type="ECO:0000256" key="5">
    <source>
        <dbReference type="SAM" id="MobiDB-lite"/>
    </source>
</evidence>
<name>C3ZCA3_BRAFL</name>
<evidence type="ECO:0000256" key="4">
    <source>
        <dbReference type="PROSITE-ProRule" id="PRU01052"/>
    </source>
</evidence>
<dbReference type="PROSITE" id="PS51715">
    <property type="entry name" value="G_GB1_RHD3"/>
    <property type="match status" value="2"/>
</dbReference>
<evidence type="ECO:0000313" key="7">
    <source>
        <dbReference type="EMBL" id="EEN49875.1"/>
    </source>
</evidence>
<evidence type="ECO:0000256" key="3">
    <source>
        <dbReference type="ARBA" id="ARBA00023134"/>
    </source>
</evidence>
<feature type="domain" description="GB1/RHD3-type G" evidence="6">
    <location>
        <begin position="770"/>
        <end position="792"/>
    </location>
</feature>
<dbReference type="GO" id="GO:0005525">
    <property type="term" value="F:GTP binding"/>
    <property type="evidence" value="ECO:0007669"/>
    <property type="project" value="UniProtKB-KW"/>
</dbReference>
<dbReference type="FunFam" id="1.20.1000.10:FF:000021">
    <property type="entry name" value="Uncharacterized protein"/>
    <property type="match status" value="1"/>
</dbReference>
<dbReference type="InterPro" id="IPR036543">
    <property type="entry name" value="Guanylate-bd_C_sf"/>
</dbReference>
<evidence type="ECO:0000259" key="6">
    <source>
        <dbReference type="PROSITE" id="PS51715"/>
    </source>
</evidence>
<reference evidence="7" key="1">
    <citation type="journal article" date="2008" name="Nature">
        <title>The amphioxus genome and the evolution of the chordate karyotype.</title>
        <authorList>
            <consortium name="US DOE Joint Genome Institute (JGI-PGF)"/>
            <person name="Putnam N.H."/>
            <person name="Butts T."/>
            <person name="Ferrier D.E.K."/>
            <person name="Furlong R.F."/>
            <person name="Hellsten U."/>
            <person name="Kawashima T."/>
            <person name="Robinson-Rechavi M."/>
            <person name="Shoguchi E."/>
            <person name="Terry A."/>
            <person name="Yu J.-K."/>
            <person name="Benito-Gutierrez E.L."/>
            <person name="Dubchak I."/>
            <person name="Garcia-Fernandez J."/>
            <person name="Gibson-Brown J.J."/>
            <person name="Grigoriev I.V."/>
            <person name="Horton A.C."/>
            <person name="de Jong P.J."/>
            <person name="Jurka J."/>
            <person name="Kapitonov V.V."/>
            <person name="Kohara Y."/>
            <person name="Kuroki Y."/>
            <person name="Lindquist E."/>
            <person name="Lucas S."/>
            <person name="Osoegawa K."/>
            <person name="Pennacchio L.A."/>
            <person name="Salamov A.A."/>
            <person name="Satou Y."/>
            <person name="Sauka-Spengler T."/>
            <person name="Schmutz J."/>
            <person name="Shin-I T."/>
            <person name="Toyoda A."/>
            <person name="Bronner-Fraser M."/>
            <person name="Fujiyama A."/>
            <person name="Holland L.Z."/>
            <person name="Holland P.W.H."/>
            <person name="Satoh N."/>
            <person name="Rokhsar D.S."/>
        </authorList>
    </citation>
    <scope>NUCLEOTIDE SEQUENCE [LARGE SCALE GENOMIC DNA]</scope>
    <source>
        <strain evidence="7">S238N-H82</strain>
        <tissue evidence="7">Testes</tissue>
    </source>
</reference>
<dbReference type="FunFam" id="3.40.50.300:FF:003009">
    <property type="entry name" value="Uncharacterized protein"/>
    <property type="match status" value="1"/>
</dbReference>
<dbReference type="SUPFAM" id="SSF48340">
    <property type="entry name" value="Interferon-induced guanylate-binding protein 1 (GBP1), C-terminal domain"/>
    <property type="match status" value="1"/>
</dbReference>
<sequence length="792" mass="89194">MSGLLSKFGFAVEELKPKKGGQPVHGSSIPLILPNDLKYNASTGAVEKIQDEQRATLHGVPQALELLEGIEEPVSVISICGPCRTGKSYILSRLLGTADAFALGHRMDPQTFGIWMGTKVLRGKDFTIVLLDTEGIDAISASAGQDASILVMTILLSSQLIYNSLNVPYKGDLEKLQCFVQLASGITVKKGKGQDVSAFREFFPDFLWLLRDVALKMEDDDGKEMTPTEYLVLNGNPNAFEESKSDKVGRAILTFFPSVECAILVRPSGDTEVMKNIAQHKDNLIPEFNKGVDELTETLLLKARTKKGYDKASTVNGVALSIMTKGYLKAVNDPNAIPALDNTWQNTIEVMRGRAIEEVVAEYNKQMQAKVAEATKNGIPLEEDGPSPDKKQPSTLMDLHNAAFKDATAMFVEKVGHFGISSEKQGPQERNAVVDQMQKRLVQREERTVEFVAEDGIIQKKKGSFVTGGELHQYIQANKQHSWSFCQELFEYLFDPIRKHALSPPSGYDFKQLMKELDHARQQYNEQARGPEKWVVLKEMTKTIEKMKVDFEKIKGYQKEVLEEQQKVQAAEVKAKEQAREMQQLINQAKDREKAQQETLQKVLQQNKEQMETMKQQETERLRQEEKKVQELKDARREEQAQREKLTKKYNYQDRSEREHAKMMEVMMGMQQQQTEMNRHMLDMMGRVMEKTAAPPAPHMPGVHSKFGFKVEELKPKKGGKRVKGSSIPLILPNDLQYNASTGRVETVQGERRESAQIVPEALELLEGIEEPVSVISICGPCRTGKSYILSR</sequence>
<dbReference type="GO" id="GO:0003924">
    <property type="term" value="F:GTPase activity"/>
    <property type="evidence" value="ECO:0007669"/>
    <property type="project" value="InterPro"/>
</dbReference>
<evidence type="ECO:0000256" key="1">
    <source>
        <dbReference type="ARBA" id="ARBA00022741"/>
    </source>
</evidence>